<evidence type="ECO:0000313" key="2">
    <source>
        <dbReference type="Proteomes" id="UP000008037"/>
    </source>
</evidence>
<dbReference type="KEGG" id="nga:Ngar_c33020"/>
<organism evidence="1 2">
    <name type="scientific">Nitrososphaera gargensis (strain Ga9.2)</name>
    <dbReference type="NCBI Taxonomy" id="1237085"/>
    <lineage>
        <taxon>Archaea</taxon>
        <taxon>Nitrososphaerota</taxon>
        <taxon>Nitrososphaeria</taxon>
        <taxon>Nitrososphaerales</taxon>
        <taxon>Nitrososphaeraceae</taxon>
        <taxon>Nitrososphaera</taxon>
    </lineage>
</organism>
<dbReference type="HOGENOM" id="CLU_3003271_0_0_2"/>
<protein>
    <recommendedName>
        <fullName evidence="3">Mut7-C RNAse domain-containing protein</fullName>
    </recommendedName>
</protein>
<dbReference type="AlphaFoldDB" id="K0IMF2"/>
<proteinExistence type="predicted"/>
<dbReference type="Proteomes" id="UP000008037">
    <property type="component" value="Chromosome"/>
</dbReference>
<gene>
    <name evidence="1" type="ordered locus">Ngar_c33020</name>
</gene>
<accession>K0IMF2</accession>
<dbReference type="EMBL" id="CP002408">
    <property type="protein sequence ID" value="AFU60217.1"/>
    <property type="molecule type" value="Genomic_DNA"/>
</dbReference>
<evidence type="ECO:0008006" key="3">
    <source>
        <dbReference type="Google" id="ProtNLM"/>
    </source>
</evidence>
<keyword evidence="2" id="KW-1185">Reference proteome</keyword>
<name>K0IMF2_NITGG</name>
<dbReference type="GeneID" id="58787812"/>
<dbReference type="BioCyc" id="CNIT1237085:G1324-3302-MONOMER"/>
<reference evidence="1 2" key="1">
    <citation type="journal article" date="2012" name="Environ. Microbiol.">
        <title>The genome of the ammonia-oxidizing Candidatus Nitrososphaera gargensis: insights into metabolic versatility and environmental adaptations.</title>
        <authorList>
            <person name="Spang A."/>
            <person name="Poehlein A."/>
            <person name="Offre P."/>
            <person name="Zumbragel S."/>
            <person name="Haider S."/>
            <person name="Rychlik N."/>
            <person name="Nowka B."/>
            <person name="Schmeisser C."/>
            <person name="Lebedeva E.V."/>
            <person name="Rattei T."/>
            <person name="Bohm C."/>
            <person name="Schmid M."/>
            <person name="Galushko A."/>
            <person name="Hatzenpichler R."/>
            <person name="Weinmaier T."/>
            <person name="Daniel R."/>
            <person name="Schleper C."/>
            <person name="Spieck E."/>
            <person name="Streit W."/>
            <person name="Wagner M."/>
        </authorList>
    </citation>
    <scope>NUCLEOTIDE SEQUENCE [LARGE SCALE GENOMIC DNA]</scope>
    <source>
        <strain evidence="2">Ga9.2</strain>
    </source>
</reference>
<dbReference type="RefSeq" id="WP_015020750.1">
    <property type="nucleotide sequence ID" value="NC_018719.1"/>
</dbReference>
<evidence type="ECO:0000313" key="1">
    <source>
        <dbReference type="EMBL" id="AFU60217.1"/>
    </source>
</evidence>
<dbReference type="InParanoid" id="K0IMF2"/>
<sequence>MTLQCPVCGSELEELRPPDDETIARMGIVVETRTYYCKECNELYSKGWLKDRIFQK</sequence>
<dbReference type="STRING" id="1237085.Ngar_c33020"/>